<evidence type="ECO:0000256" key="1">
    <source>
        <dbReference type="SAM" id="SignalP"/>
    </source>
</evidence>
<keyword evidence="3" id="KW-1185">Reference proteome</keyword>
<feature type="signal peptide" evidence="1">
    <location>
        <begin position="1"/>
        <end position="24"/>
    </location>
</feature>
<dbReference type="Proteomes" id="UP001595812">
    <property type="component" value="Unassembled WGS sequence"/>
</dbReference>
<organism evidence="2 3">
    <name type="scientific">Winogradskyella maritima</name>
    <dbReference type="NCBI Taxonomy" id="1517766"/>
    <lineage>
        <taxon>Bacteria</taxon>
        <taxon>Pseudomonadati</taxon>
        <taxon>Bacteroidota</taxon>
        <taxon>Flavobacteriia</taxon>
        <taxon>Flavobacteriales</taxon>
        <taxon>Flavobacteriaceae</taxon>
        <taxon>Winogradskyella</taxon>
    </lineage>
</organism>
<protein>
    <submittedName>
        <fullName evidence="2">Alpha-ketoglutarate decarboxylase</fullName>
    </submittedName>
</protein>
<evidence type="ECO:0000313" key="2">
    <source>
        <dbReference type="EMBL" id="MFC3876491.1"/>
    </source>
</evidence>
<gene>
    <name evidence="2" type="ORF">ACFOSX_04530</name>
</gene>
<dbReference type="RefSeq" id="WP_386097449.1">
    <property type="nucleotide sequence ID" value="NZ_JBHSAT010000004.1"/>
</dbReference>
<accession>A0ABV8AEI1</accession>
<feature type="chain" id="PRO_5047185007" evidence="1">
    <location>
        <begin position="25"/>
        <end position="179"/>
    </location>
</feature>
<keyword evidence="1" id="KW-0732">Signal</keyword>
<sequence length="179" mass="20118">MKIHLRKIGFVLTLFICFSNVVNSQNNNAEANNFWNNVQFGGGIGLNFGDGFFSGTLAPSAIYRFNPTVATGLGLNASYSSQKNVFNSTVFGASIITLVNPINEIQLSAEFENLFINRNFEDGFFDPNNNDDSYYYPALFMGIGYSTNNVTFGIRYDILYDENRSIYNSAFLPFVRVFF</sequence>
<comment type="caution">
    <text evidence="2">The sequence shown here is derived from an EMBL/GenBank/DDBJ whole genome shotgun (WGS) entry which is preliminary data.</text>
</comment>
<evidence type="ECO:0000313" key="3">
    <source>
        <dbReference type="Proteomes" id="UP001595812"/>
    </source>
</evidence>
<name>A0ABV8AEI1_9FLAO</name>
<proteinExistence type="predicted"/>
<reference evidence="3" key="1">
    <citation type="journal article" date="2019" name="Int. J. Syst. Evol. Microbiol.">
        <title>The Global Catalogue of Microorganisms (GCM) 10K type strain sequencing project: providing services to taxonomists for standard genome sequencing and annotation.</title>
        <authorList>
            <consortium name="The Broad Institute Genomics Platform"/>
            <consortium name="The Broad Institute Genome Sequencing Center for Infectious Disease"/>
            <person name="Wu L."/>
            <person name="Ma J."/>
        </authorList>
    </citation>
    <scope>NUCLEOTIDE SEQUENCE [LARGE SCALE GENOMIC DNA]</scope>
    <source>
        <strain evidence="3">CECT 8979</strain>
    </source>
</reference>
<dbReference type="EMBL" id="JBHSAT010000004">
    <property type="protein sequence ID" value="MFC3876491.1"/>
    <property type="molecule type" value="Genomic_DNA"/>
</dbReference>